<dbReference type="Proteomes" id="UP001501771">
    <property type="component" value="Unassembled WGS sequence"/>
</dbReference>
<accession>A0ABP5LLR7</accession>
<sequence>MRGRIGRIRSFFRKTRGVAGYFAPSRASRIGEGSQGRSRATDAAAETYT</sequence>
<evidence type="ECO:0000313" key="2">
    <source>
        <dbReference type="EMBL" id="GAA2149773.1"/>
    </source>
</evidence>
<evidence type="ECO:0000313" key="3">
    <source>
        <dbReference type="Proteomes" id="UP001501771"/>
    </source>
</evidence>
<reference evidence="3" key="1">
    <citation type="journal article" date="2019" name="Int. J. Syst. Evol. Microbiol.">
        <title>The Global Catalogue of Microorganisms (GCM) 10K type strain sequencing project: providing services to taxonomists for standard genome sequencing and annotation.</title>
        <authorList>
            <consortium name="The Broad Institute Genomics Platform"/>
            <consortium name="The Broad Institute Genome Sequencing Center for Infectious Disease"/>
            <person name="Wu L."/>
            <person name="Ma J."/>
        </authorList>
    </citation>
    <scope>NUCLEOTIDE SEQUENCE [LARGE SCALE GENOMIC DNA]</scope>
    <source>
        <strain evidence="3">JCM 16022</strain>
    </source>
</reference>
<name>A0ABP5LLR7_9ACTN</name>
<proteinExistence type="predicted"/>
<keyword evidence="3" id="KW-1185">Reference proteome</keyword>
<feature type="region of interest" description="Disordered" evidence="1">
    <location>
        <begin position="25"/>
        <end position="49"/>
    </location>
</feature>
<protein>
    <submittedName>
        <fullName evidence="2">Uncharacterized protein</fullName>
    </submittedName>
</protein>
<gene>
    <name evidence="2" type="ORF">GCM10009844_29810</name>
</gene>
<dbReference type="EMBL" id="BAAAQR010000009">
    <property type="protein sequence ID" value="GAA2149773.1"/>
    <property type="molecule type" value="Genomic_DNA"/>
</dbReference>
<organism evidence="2 3">
    <name type="scientific">Nocardioides koreensis</name>
    <dbReference type="NCBI Taxonomy" id="433651"/>
    <lineage>
        <taxon>Bacteria</taxon>
        <taxon>Bacillati</taxon>
        <taxon>Actinomycetota</taxon>
        <taxon>Actinomycetes</taxon>
        <taxon>Propionibacteriales</taxon>
        <taxon>Nocardioidaceae</taxon>
        <taxon>Nocardioides</taxon>
    </lineage>
</organism>
<evidence type="ECO:0000256" key="1">
    <source>
        <dbReference type="SAM" id="MobiDB-lite"/>
    </source>
</evidence>
<comment type="caution">
    <text evidence="2">The sequence shown here is derived from an EMBL/GenBank/DDBJ whole genome shotgun (WGS) entry which is preliminary data.</text>
</comment>